<protein>
    <submittedName>
        <fullName evidence="1">Uncharacterized protein</fullName>
    </submittedName>
</protein>
<dbReference type="EMBL" id="KZ559610">
    <property type="protein sequence ID" value="PLN76758.1"/>
    <property type="molecule type" value="Genomic_DNA"/>
</dbReference>
<keyword evidence="2" id="KW-1185">Reference proteome</keyword>
<accession>A0A2J5HIA2</accession>
<proteinExistence type="predicted"/>
<dbReference type="PANTHER" id="PTHR42085">
    <property type="entry name" value="F-BOX DOMAIN-CONTAINING PROTEIN"/>
    <property type="match status" value="1"/>
</dbReference>
<sequence length="272" mass="31027">MAQTMCRLSHRKNISPLAPIPCSRSRSILYLPSPQMRSPKPKGEAKREAKREAQFPLLALPLELRQIIYNYALTIPNEYNIDRPLIVVNDRGTNAFTARGRYRALSMCPSWVGEDGQVRNLLSVNRQIHDEVEDLLYSQHTLFFLNSFNLDRLGAFLDTLSDTARHRIRSVGFEVCFFVHAQTGVPKRRLRDYDRAARMLAEKLPRWSSVLLYLEPRSYFPSAAVGGRDLSARGVLYLARLFAALGKDLQVCALPAIHRHVMDDVQMGWSSL</sequence>
<dbReference type="OrthoDB" id="5413827at2759"/>
<dbReference type="AlphaFoldDB" id="A0A2J5HIA2"/>
<gene>
    <name evidence="1" type="ORF">BDW42DRAFT_178008</name>
</gene>
<dbReference type="InterPro" id="IPR038883">
    <property type="entry name" value="AN11006-like"/>
</dbReference>
<reference evidence="2" key="1">
    <citation type="submission" date="2017-12" db="EMBL/GenBank/DDBJ databases">
        <authorList>
            <consortium name="DOE Joint Genome Institute"/>
            <person name="Mondo S.J."/>
            <person name="Kjaerbolling I."/>
            <person name="Vesth T.C."/>
            <person name="Frisvad J.C."/>
            <person name="Nybo J.L."/>
            <person name="Theobald S."/>
            <person name="Kuo A."/>
            <person name="Bowyer P."/>
            <person name="Matsuda Y."/>
            <person name="Lyhne E.K."/>
            <person name="Kogle M.E."/>
            <person name="Clum A."/>
            <person name="Lipzen A."/>
            <person name="Salamov A."/>
            <person name="Ngan C.Y."/>
            <person name="Daum C."/>
            <person name="Chiniquy J."/>
            <person name="Barry K."/>
            <person name="LaButti K."/>
            <person name="Haridas S."/>
            <person name="Simmons B.A."/>
            <person name="Magnuson J.K."/>
            <person name="Mortensen U.H."/>
            <person name="Larsen T.O."/>
            <person name="Grigoriev I.V."/>
            <person name="Baker S.E."/>
            <person name="Andersen M.R."/>
            <person name="Nordberg H.P."/>
            <person name="Cantor M.N."/>
            <person name="Hua S.X."/>
        </authorList>
    </citation>
    <scope>NUCLEOTIDE SEQUENCE [LARGE SCALE GENOMIC DNA]</scope>
    <source>
        <strain evidence="2">IBT 19404</strain>
    </source>
</reference>
<name>A0A2J5HIA2_9EURO</name>
<organism evidence="1 2">
    <name type="scientific">Aspergillus taichungensis</name>
    <dbReference type="NCBI Taxonomy" id="482145"/>
    <lineage>
        <taxon>Eukaryota</taxon>
        <taxon>Fungi</taxon>
        <taxon>Dikarya</taxon>
        <taxon>Ascomycota</taxon>
        <taxon>Pezizomycotina</taxon>
        <taxon>Eurotiomycetes</taxon>
        <taxon>Eurotiomycetidae</taxon>
        <taxon>Eurotiales</taxon>
        <taxon>Aspergillaceae</taxon>
        <taxon>Aspergillus</taxon>
        <taxon>Aspergillus subgen. Circumdati</taxon>
    </lineage>
</organism>
<dbReference type="Proteomes" id="UP000235023">
    <property type="component" value="Unassembled WGS sequence"/>
</dbReference>
<evidence type="ECO:0000313" key="1">
    <source>
        <dbReference type="EMBL" id="PLN76758.1"/>
    </source>
</evidence>
<dbReference type="PANTHER" id="PTHR42085:SF2">
    <property type="entry name" value="F-BOX DOMAIN-CONTAINING PROTEIN"/>
    <property type="match status" value="1"/>
</dbReference>
<evidence type="ECO:0000313" key="2">
    <source>
        <dbReference type="Proteomes" id="UP000235023"/>
    </source>
</evidence>